<comment type="caution">
    <text evidence="1">The sequence shown here is derived from an EMBL/GenBank/DDBJ whole genome shotgun (WGS) entry which is preliminary data.</text>
</comment>
<gene>
    <name evidence="1" type="ORF">FB384_000952</name>
</gene>
<reference evidence="1 2" key="1">
    <citation type="submission" date="2020-08" db="EMBL/GenBank/DDBJ databases">
        <title>Sequencing the genomes of 1000 actinobacteria strains.</title>
        <authorList>
            <person name="Klenk H.-P."/>
        </authorList>
    </citation>
    <scope>NUCLEOTIDE SEQUENCE [LARGE SCALE GENOMIC DNA]</scope>
    <source>
        <strain evidence="1 2">DSM 45267</strain>
    </source>
</reference>
<dbReference type="EMBL" id="JACIBS010000001">
    <property type="protein sequence ID" value="MBB3662048.1"/>
    <property type="molecule type" value="Genomic_DNA"/>
</dbReference>
<name>A0A839XMP3_9PSEU</name>
<proteinExistence type="predicted"/>
<dbReference type="AlphaFoldDB" id="A0A839XMP3"/>
<dbReference type="Proteomes" id="UP000564573">
    <property type="component" value="Unassembled WGS sequence"/>
</dbReference>
<evidence type="ECO:0000313" key="1">
    <source>
        <dbReference type="EMBL" id="MBB3662048.1"/>
    </source>
</evidence>
<evidence type="ECO:0000313" key="2">
    <source>
        <dbReference type="Proteomes" id="UP000564573"/>
    </source>
</evidence>
<accession>A0A839XMP3</accession>
<organism evidence="1 2">
    <name type="scientific">Prauserella sediminis</name>
    <dbReference type="NCBI Taxonomy" id="577680"/>
    <lineage>
        <taxon>Bacteria</taxon>
        <taxon>Bacillati</taxon>
        <taxon>Actinomycetota</taxon>
        <taxon>Actinomycetes</taxon>
        <taxon>Pseudonocardiales</taxon>
        <taxon>Pseudonocardiaceae</taxon>
        <taxon>Prauserella</taxon>
        <taxon>Prauserella salsuginis group</taxon>
    </lineage>
</organism>
<keyword evidence="2" id="KW-1185">Reference proteome</keyword>
<protein>
    <submittedName>
        <fullName evidence="1">Uncharacterized protein</fullName>
    </submittedName>
</protein>
<sequence length="147" mass="16672">MTGVDRARNGETLARSVRSRVCADVRGAFARRRLRDRGRPRHRGRRARRGDIGPERWFLAVRAGVVEVLGGLPARASARCGRQVPEVERLVAAWQLLLRLHERTGDGGCRVCGPRQDRRLCTVWQVAVGYFLRRLPNESPVERRRAG</sequence>